<keyword evidence="2 4" id="KW-0378">Hydrolase</keyword>
<evidence type="ECO:0000313" key="5">
    <source>
        <dbReference type="Proteomes" id="UP000800041"/>
    </source>
</evidence>
<dbReference type="EMBL" id="ML977216">
    <property type="protein sequence ID" value="KAF1980873.1"/>
    <property type="molecule type" value="Genomic_DNA"/>
</dbReference>
<name>A0A6G1GIU4_9PEZI</name>
<comment type="similarity">
    <text evidence="1 2">Belongs to the glycosyl hydrolase 12 (cellulase H) family.</text>
</comment>
<feature type="signal peptide" evidence="3">
    <location>
        <begin position="1"/>
        <end position="18"/>
    </location>
</feature>
<dbReference type="Gene3D" id="2.60.120.180">
    <property type="match status" value="1"/>
</dbReference>
<evidence type="ECO:0000313" key="4">
    <source>
        <dbReference type="EMBL" id="KAF1980873.1"/>
    </source>
</evidence>
<gene>
    <name evidence="4" type="ORF">K402DRAFT_343589</name>
</gene>
<keyword evidence="2" id="KW-0326">Glycosidase</keyword>
<dbReference type="InterPro" id="IPR013319">
    <property type="entry name" value="GH11/12"/>
</dbReference>
<feature type="chain" id="PRO_5026226999" evidence="3">
    <location>
        <begin position="19"/>
        <end position="251"/>
    </location>
</feature>
<dbReference type="PANTHER" id="PTHR34002:SF9">
    <property type="entry name" value="XYLOGLUCAN-SPECIFIC ENDO-BETA-1,4-GLUCANASE A"/>
    <property type="match status" value="1"/>
</dbReference>
<dbReference type="AlphaFoldDB" id="A0A6G1GIU4"/>
<dbReference type="Proteomes" id="UP000800041">
    <property type="component" value="Unassembled WGS sequence"/>
</dbReference>
<dbReference type="PANTHER" id="PTHR34002">
    <property type="entry name" value="BLR1656 PROTEIN"/>
    <property type="match status" value="1"/>
</dbReference>
<dbReference type="InterPro" id="IPR013320">
    <property type="entry name" value="ConA-like_dom_sf"/>
</dbReference>
<evidence type="ECO:0000256" key="3">
    <source>
        <dbReference type="SAM" id="SignalP"/>
    </source>
</evidence>
<dbReference type="OrthoDB" id="95118at2759"/>
<sequence>MKAFAISACLALVGHSLAAPQADANGKALCGQWDQTETATYMVYQNLWNENAGPGKQCTTVDGMAAASISGAPSIKWNTAWSWNGGQGQVKSYANVGLKMQPKTLSSIRSIPSAWSWSYSGQNIVADVAYDLFTASTPAGDSQFEIMIWLGALGGAGPISANGQPIANPNVDGHEWKLYKGKNGQMTVFSFVANGPSVQSFNGDLAAFIKYLMQSQGMSGNQFLKSIAAGTEPFSGSNAVFTTSAYSVSLQ</sequence>
<evidence type="ECO:0000256" key="1">
    <source>
        <dbReference type="ARBA" id="ARBA00005519"/>
    </source>
</evidence>
<organism evidence="4 5">
    <name type="scientific">Aulographum hederae CBS 113979</name>
    <dbReference type="NCBI Taxonomy" id="1176131"/>
    <lineage>
        <taxon>Eukaryota</taxon>
        <taxon>Fungi</taxon>
        <taxon>Dikarya</taxon>
        <taxon>Ascomycota</taxon>
        <taxon>Pezizomycotina</taxon>
        <taxon>Dothideomycetes</taxon>
        <taxon>Pleosporomycetidae</taxon>
        <taxon>Aulographales</taxon>
        <taxon>Aulographaceae</taxon>
    </lineage>
</organism>
<dbReference type="Pfam" id="PF01670">
    <property type="entry name" value="Glyco_hydro_12"/>
    <property type="match status" value="1"/>
</dbReference>
<accession>A0A6G1GIU4</accession>
<dbReference type="GO" id="GO:0000272">
    <property type="term" value="P:polysaccharide catabolic process"/>
    <property type="evidence" value="ECO:0007669"/>
    <property type="project" value="UniProtKB-KW"/>
</dbReference>
<keyword evidence="3" id="KW-0732">Signal</keyword>
<evidence type="ECO:0000256" key="2">
    <source>
        <dbReference type="RuleBase" id="RU361163"/>
    </source>
</evidence>
<dbReference type="InterPro" id="IPR002594">
    <property type="entry name" value="GH12"/>
</dbReference>
<dbReference type="SUPFAM" id="SSF49899">
    <property type="entry name" value="Concanavalin A-like lectins/glucanases"/>
    <property type="match status" value="1"/>
</dbReference>
<keyword evidence="2" id="KW-0624">Polysaccharide degradation</keyword>
<keyword evidence="5" id="KW-1185">Reference proteome</keyword>
<keyword evidence="2" id="KW-0119">Carbohydrate metabolism</keyword>
<dbReference type="GO" id="GO:0008810">
    <property type="term" value="F:cellulase activity"/>
    <property type="evidence" value="ECO:0007669"/>
    <property type="project" value="InterPro"/>
</dbReference>
<proteinExistence type="inferred from homology"/>
<protein>
    <submittedName>
        <fullName evidence="4">Glycoside hydrolase family 12 protein</fullName>
    </submittedName>
</protein>
<reference evidence="4" key="1">
    <citation type="journal article" date="2020" name="Stud. Mycol.">
        <title>101 Dothideomycetes genomes: a test case for predicting lifestyles and emergence of pathogens.</title>
        <authorList>
            <person name="Haridas S."/>
            <person name="Albert R."/>
            <person name="Binder M."/>
            <person name="Bloem J."/>
            <person name="Labutti K."/>
            <person name="Salamov A."/>
            <person name="Andreopoulos B."/>
            <person name="Baker S."/>
            <person name="Barry K."/>
            <person name="Bills G."/>
            <person name="Bluhm B."/>
            <person name="Cannon C."/>
            <person name="Castanera R."/>
            <person name="Culley D."/>
            <person name="Daum C."/>
            <person name="Ezra D."/>
            <person name="Gonzalez J."/>
            <person name="Henrissat B."/>
            <person name="Kuo A."/>
            <person name="Liang C."/>
            <person name="Lipzen A."/>
            <person name="Lutzoni F."/>
            <person name="Magnuson J."/>
            <person name="Mondo S."/>
            <person name="Nolan M."/>
            <person name="Ohm R."/>
            <person name="Pangilinan J."/>
            <person name="Park H.-J."/>
            <person name="Ramirez L."/>
            <person name="Alfaro M."/>
            <person name="Sun H."/>
            <person name="Tritt A."/>
            <person name="Yoshinaga Y."/>
            <person name="Zwiers L.-H."/>
            <person name="Turgeon B."/>
            <person name="Goodwin S."/>
            <person name="Spatafora J."/>
            <person name="Crous P."/>
            <person name="Grigoriev I."/>
        </authorList>
    </citation>
    <scope>NUCLEOTIDE SEQUENCE</scope>
    <source>
        <strain evidence="4">CBS 113979</strain>
    </source>
</reference>